<dbReference type="InterPro" id="IPR011009">
    <property type="entry name" value="Kinase-like_dom_sf"/>
</dbReference>
<reference evidence="2 3" key="1">
    <citation type="submission" date="2020-03" db="EMBL/GenBank/DDBJ databases">
        <title>Sequencing the genomes of 1000 actinobacteria strains.</title>
        <authorList>
            <person name="Klenk H.-P."/>
        </authorList>
    </citation>
    <scope>NUCLEOTIDE SEQUENCE [LARGE SCALE GENOMIC DNA]</scope>
    <source>
        <strain evidence="2 3">DSM 45490</strain>
    </source>
</reference>
<organism evidence="2 3">
    <name type="scientific">Kribbella shirazensis</name>
    <dbReference type="NCBI Taxonomy" id="1105143"/>
    <lineage>
        <taxon>Bacteria</taxon>
        <taxon>Bacillati</taxon>
        <taxon>Actinomycetota</taxon>
        <taxon>Actinomycetes</taxon>
        <taxon>Propionibacteriales</taxon>
        <taxon>Kribbellaceae</taxon>
        <taxon>Kribbella</taxon>
    </lineage>
</organism>
<dbReference type="AlphaFoldDB" id="A0A7X5V5Y7"/>
<evidence type="ECO:0000313" key="3">
    <source>
        <dbReference type="Proteomes" id="UP000555407"/>
    </source>
</evidence>
<gene>
    <name evidence="2" type="ORF">BJY22_000958</name>
</gene>
<name>A0A7X5V5Y7_9ACTN</name>
<dbReference type="EMBL" id="JAASRO010000001">
    <property type="protein sequence ID" value="NIK55241.1"/>
    <property type="molecule type" value="Genomic_DNA"/>
</dbReference>
<comment type="caution">
    <text evidence="2">The sequence shown here is derived from an EMBL/GenBank/DDBJ whole genome shotgun (WGS) entry which is preliminary data.</text>
</comment>
<dbReference type="Proteomes" id="UP000555407">
    <property type="component" value="Unassembled WGS sequence"/>
</dbReference>
<protein>
    <recommendedName>
        <fullName evidence="1">Aminoglycoside phosphotransferase domain-containing protein</fullName>
    </recommendedName>
</protein>
<sequence length="307" mass="32825">MLRDVGVGEKAVPGLRTLANSAAFSSDRKPPLSCADDDTCQGGGGMSEQQLDGGIANAGQVVRVGPHVLRPSNPHSGSIHAFLRAVKDAGFDGAPTPVGIDDDGRERLVFIDGDVPVAPCPDWSQSDTALASIARLLRGLHDAAREFGPQGLTWNDGLADPAGGTLVCHNDVELSNVVFRDGIAVALLDFEFAAPGRPVYDLAQLARLCVPIEDDFDQDRIGWRPADRPARLRLVADAYGLDRDGRAELLTAVNDALARIEAAARRSIAAGGPNAVARMNRTGGIEKYDRRRRWWSDHHDQFAAALL</sequence>
<feature type="domain" description="Aminoglycoside phosphotransferase" evidence="1">
    <location>
        <begin position="162"/>
        <end position="222"/>
    </location>
</feature>
<dbReference type="InterPro" id="IPR002575">
    <property type="entry name" value="Aminoglycoside_PTrfase"/>
</dbReference>
<dbReference type="SUPFAM" id="SSF56112">
    <property type="entry name" value="Protein kinase-like (PK-like)"/>
    <property type="match status" value="1"/>
</dbReference>
<keyword evidence="3" id="KW-1185">Reference proteome</keyword>
<evidence type="ECO:0000313" key="2">
    <source>
        <dbReference type="EMBL" id="NIK55241.1"/>
    </source>
</evidence>
<proteinExistence type="predicted"/>
<evidence type="ECO:0000259" key="1">
    <source>
        <dbReference type="Pfam" id="PF01636"/>
    </source>
</evidence>
<dbReference type="RefSeq" id="WP_167203940.1">
    <property type="nucleotide sequence ID" value="NZ_JAASRO010000001.1"/>
</dbReference>
<dbReference type="Pfam" id="PF01636">
    <property type="entry name" value="APH"/>
    <property type="match status" value="1"/>
</dbReference>
<accession>A0A7X5V5Y7</accession>
<dbReference type="Gene3D" id="3.90.1200.10">
    <property type="match status" value="1"/>
</dbReference>